<comment type="similarity">
    <text evidence="2">Belongs to the class-V pyridoxal-phosphate-dependent aminotransferase family. NifS/IscS subfamily.</text>
</comment>
<dbReference type="InterPro" id="IPR015424">
    <property type="entry name" value="PyrdxlP-dep_Trfase"/>
</dbReference>
<organism evidence="10">
    <name type="scientific">Ostreococcus sp. 'lucimarinus'</name>
    <dbReference type="NCBI Taxonomy" id="242159"/>
    <lineage>
        <taxon>Eukaryota</taxon>
        <taxon>Viridiplantae</taxon>
        <taxon>Chlorophyta</taxon>
        <taxon>Mamiellophyceae</taxon>
        <taxon>Mamiellales</taxon>
        <taxon>Bathycoccaceae</taxon>
        <taxon>Ostreococcus</taxon>
    </lineage>
</organism>
<feature type="domain" description="Aminotransferase class V" evidence="9">
    <location>
        <begin position="55"/>
        <end position="436"/>
    </location>
</feature>
<dbReference type="InterPro" id="IPR015421">
    <property type="entry name" value="PyrdxlP-dep_Trfase_major"/>
</dbReference>
<keyword evidence="7" id="KW-0411">Iron-sulfur</keyword>
<dbReference type="InterPro" id="IPR000192">
    <property type="entry name" value="Aminotrans_V_dom"/>
</dbReference>
<evidence type="ECO:0000256" key="3">
    <source>
        <dbReference type="ARBA" id="ARBA00022679"/>
    </source>
</evidence>
<keyword evidence="5" id="KW-0663">Pyridoxal phosphate</keyword>
<comment type="cofactor">
    <cofactor evidence="1">
        <name>pyridoxal 5'-phosphate</name>
        <dbReference type="ChEBI" id="CHEBI:597326"/>
    </cofactor>
</comment>
<dbReference type="GO" id="GO:0016740">
    <property type="term" value="F:transferase activity"/>
    <property type="evidence" value="ECO:0007669"/>
    <property type="project" value="UniProtKB-KW"/>
</dbReference>
<sequence>MPASPASRVRPSRTHSRAATTTARGVKSTMRNLFARARDAGVGERLPGSTFERCVYLDYNATTPIWPEVSRAMAPFLYEHFGNPSSGHAFATPCREAIDAARESTGAMLGCASDEVTFTSCGSESDNFAIDGAVRGFLKKNAGRGLPKIVTTAIEHPAVIEHLKAKAAFGELTYELVGVDEEGLVNADDVIDAIDENTCLVTVMHANNETGAIQPVAEIARRARERGVLTHTDAAQSAGKVPVKVDALGVDMATIVGHKIGAPKGVGALYIRRGTDLGDAKPFYGGGQESGRRAGTENVLHIVGLGKACEIVEREMDTCPKHLKAMRDDLQKRLVDALGGADGSGVRVNGPRDDDKRLPNTLNIGIKGLLASITLMELSELLAASAGAACHTPDAATSGGATVSSVLEAMNVPMEYAVGTLRLSVGRHTVERDVERGAALLIDAAKRQNAGAPR</sequence>
<keyword evidence="6" id="KW-0408">Iron</keyword>
<evidence type="ECO:0000256" key="2">
    <source>
        <dbReference type="ARBA" id="ARBA00006490"/>
    </source>
</evidence>
<dbReference type="Gene3D" id="1.10.260.50">
    <property type="match status" value="1"/>
</dbReference>
<evidence type="ECO:0000256" key="8">
    <source>
        <dbReference type="SAM" id="MobiDB-lite"/>
    </source>
</evidence>
<dbReference type="SUPFAM" id="SSF53383">
    <property type="entry name" value="PLP-dependent transferases"/>
    <property type="match status" value="1"/>
</dbReference>
<reference evidence="10" key="1">
    <citation type="submission" date="2021-01" db="EMBL/GenBank/DDBJ databases">
        <authorList>
            <person name="Corre E."/>
            <person name="Pelletier E."/>
            <person name="Niang G."/>
            <person name="Scheremetjew M."/>
            <person name="Finn R."/>
            <person name="Kale V."/>
            <person name="Holt S."/>
            <person name="Cochrane G."/>
            <person name="Meng A."/>
            <person name="Brown T."/>
            <person name="Cohen L."/>
        </authorList>
    </citation>
    <scope>NUCLEOTIDE SEQUENCE</scope>
    <source>
        <strain evidence="10">Clade-A-BCC118000</strain>
    </source>
</reference>
<dbReference type="EMBL" id="HBDX01005513">
    <property type="protein sequence ID" value="CAD8224021.1"/>
    <property type="molecule type" value="Transcribed_RNA"/>
</dbReference>
<dbReference type="PIRSF" id="PIRSF005572">
    <property type="entry name" value="NifS"/>
    <property type="match status" value="1"/>
</dbReference>
<dbReference type="Gene3D" id="3.40.640.10">
    <property type="entry name" value="Type I PLP-dependent aspartate aminotransferase-like (Major domain)"/>
    <property type="match status" value="1"/>
</dbReference>
<dbReference type="PANTHER" id="PTHR11601">
    <property type="entry name" value="CYSTEINE DESULFURYLASE FAMILY MEMBER"/>
    <property type="match status" value="1"/>
</dbReference>
<evidence type="ECO:0000256" key="6">
    <source>
        <dbReference type="ARBA" id="ARBA00023004"/>
    </source>
</evidence>
<evidence type="ECO:0000256" key="4">
    <source>
        <dbReference type="ARBA" id="ARBA00022723"/>
    </source>
</evidence>
<dbReference type="InterPro" id="IPR015422">
    <property type="entry name" value="PyrdxlP-dep_Trfase_small"/>
</dbReference>
<dbReference type="PANTHER" id="PTHR11601:SF34">
    <property type="entry name" value="CYSTEINE DESULFURASE"/>
    <property type="match status" value="1"/>
</dbReference>
<evidence type="ECO:0000256" key="5">
    <source>
        <dbReference type="ARBA" id="ARBA00022898"/>
    </source>
</evidence>
<evidence type="ECO:0000256" key="1">
    <source>
        <dbReference type="ARBA" id="ARBA00001933"/>
    </source>
</evidence>
<keyword evidence="4" id="KW-0479">Metal-binding</keyword>
<accession>A0A7R9XRD1</accession>
<dbReference type="AlphaFoldDB" id="A0A7R9XRD1"/>
<dbReference type="Gene3D" id="3.90.1150.10">
    <property type="entry name" value="Aspartate Aminotransferase, domain 1"/>
    <property type="match status" value="1"/>
</dbReference>
<dbReference type="GO" id="GO:0051536">
    <property type="term" value="F:iron-sulfur cluster binding"/>
    <property type="evidence" value="ECO:0007669"/>
    <property type="project" value="UniProtKB-KW"/>
</dbReference>
<evidence type="ECO:0000256" key="7">
    <source>
        <dbReference type="ARBA" id="ARBA00023014"/>
    </source>
</evidence>
<proteinExistence type="inferred from homology"/>
<evidence type="ECO:0000259" key="9">
    <source>
        <dbReference type="Pfam" id="PF00266"/>
    </source>
</evidence>
<dbReference type="GO" id="GO:0046872">
    <property type="term" value="F:metal ion binding"/>
    <property type="evidence" value="ECO:0007669"/>
    <property type="project" value="UniProtKB-KW"/>
</dbReference>
<dbReference type="Pfam" id="PF00266">
    <property type="entry name" value="Aminotran_5"/>
    <property type="match status" value="1"/>
</dbReference>
<name>A0A7R9XRD1_9CHLO</name>
<gene>
    <name evidence="10" type="ORF">OLUC0939_LOCUS4747</name>
</gene>
<keyword evidence="3" id="KW-0808">Transferase</keyword>
<dbReference type="InterPro" id="IPR016454">
    <property type="entry name" value="Cysteine_dSase"/>
</dbReference>
<protein>
    <recommendedName>
        <fullName evidence="9">Aminotransferase class V domain-containing protein</fullName>
    </recommendedName>
</protein>
<evidence type="ECO:0000313" key="10">
    <source>
        <dbReference type="EMBL" id="CAD8224021.1"/>
    </source>
</evidence>
<feature type="region of interest" description="Disordered" evidence="8">
    <location>
        <begin position="1"/>
        <end position="25"/>
    </location>
</feature>